<gene>
    <name evidence="4" type="ORF">Q767_10395</name>
</gene>
<dbReference type="Pfam" id="PF10996">
    <property type="entry name" value="Beta-Casp"/>
    <property type="match status" value="1"/>
</dbReference>
<evidence type="ECO:0000313" key="5">
    <source>
        <dbReference type="Proteomes" id="UP000030149"/>
    </source>
</evidence>
<reference evidence="4 5" key="2">
    <citation type="journal article" date="2015" name="Stand. Genomic Sci.">
        <title>High quality draft genomic sequence of Flavobacterium enshiense DK69(T) and comparison among Flavobacterium genomes.</title>
        <authorList>
            <person name="Zeng Z."/>
            <person name="Chen C."/>
            <person name="Du H."/>
            <person name="Wang G."/>
            <person name="Li M."/>
        </authorList>
    </citation>
    <scope>NUCLEOTIDE SEQUENCE [LARGE SCALE GENOMIC DNA]</scope>
    <source>
        <strain evidence="4 5">DK69</strain>
    </source>
</reference>
<dbReference type="STRING" id="1107311.Q767_10395"/>
<dbReference type="GO" id="GO:0016787">
    <property type="term" value="F:hydrolase activity"/>
    <property type="evidence" value="ECO:0007669"/>
    <property type="project" value="UniProtKB-KW"/>
</dbReference>
<dbReference type="InterPro" id="IPR011108">
    <property type="entry name" value="RMMBL"/>
</dbReference>
<accession>V6S8X8</accession>
<evidence type="ECO:0000259" key="3">
    <source>
        <dbReference type="SMART" id="SM01027"/>
    </source>
</evidence>
<dbReference type="InterPro" id="IPR050698">
    <property type="entry name" value="MBL"/>
</dbReference>
<dbReference type="eggNOG" id="COG1236">
    <property type="taxonomic scope" value="Bacteria"/>
</dbReference>
<dbReference type="CDD" id="cd16295">
    <property type="entry name" value="TTHA0252-CPSF-like_MBL-fold"/>
    <property type="match status" value="1"/>
</dbReference>
<proteinExistence type="predicted"/>
<dbReference type="GO" id="GO:0004521">
    <property type="term" value="F:RNA endonuclease activity"/>
    <property type="evidence" value="ECO:0007669"/>
    <property type="project" value="TreeGrafter"/>
</dbReference>
<keyword evidence="5" id="KW-1185">Reference proteome</keyword>
<dbReference type="Pfam" id="PF16661">
    <property type="entry name" value="Lactamase_B_6"/>
    <property type="match status" value="1"/>
</dbReference>
<dbReference type="EMBL" id="JRLZ01000009">
    <property type="protein sequence ID" value="KGO95627.1"/>
    <property type="molecule type" value="Genomic_DNA"/>
</dbReference>
<comment type="caution">
    <text evidence="4">The sequence shown here is derived from an EMBL/GenBank/DDBJ whole genome shotgun (WGS) entry which is preliminary data.</text>
</comment>
<dbReference type="SMART" id="SM00849">
    <property type="entry name" value="Lactamase_B"/>
    <property type="match status" value="1"/>
</dbReference>
<reference evidence="5" key="1">
    <citation type="submission" date="2013-09" db="EMBL/GenBank/DDBJ databases">
        <authorList>
            <person name="Zeng Z."/>
            <person name="Chen C."/>
        </authorList>
    </citation>
    <scope>NUCLEOTIDE SEQUENCE [LARGE SCALE GENOMIC DNA]</scope>
    <source>
        <strain evidence="5">DK69</strain>
    </source>
</reference>
<dbReference type="PANTHER" id="PTHR11203:SF37">
    <property type="entry name" value="INTEGRATOR COMPLEX SUBUNIT 11"/>
    <property type="match status" value="1"/>
</dbReference>
<feature type="domain" description="Metallo-beta-lactamase" evidence="2">
    <location>
        <begin position="15"/>
        <end position="251"/>
    </location>
</feature>
<organism evidence="4 5">
    <name type="scientific">Flavobacterium enshiense DK69</name>
    <dbReference type="NCBI Taxonomy" id="1107311"/>
    <lineage>
        <taxon>Bacteria</taxon>
        <taxon>Pseudomonadati</taxon>
        <taxon>Bacteroidota</taxon>
        <taxon>Flavobacteriia</taxon>
        <taxon>Flavobacteriales</taxon>
        <taxon>Flavobacteriaceae</taxon>
        <taxon>Flavobacterium</taxon>
    </lineage>
</organism>
<sequence length="465" mass="52490">MDVSILFLGAASEVTGSKYLLRIDHFNLLVDCGMFQGKRKLKELNWADFPIKPEEINAVVLTHAHTDHTGYLPRLVRLGYKNPVYCTSATADLMHLMLMDTAKFQVEDAEFAKKKGYSKHENPKPLFTQEDVECIQPMIRTASFEERIQITEQIAVTFYNAGHVLGAAIIEITLIGDTETKKIVFSGDLGRYNDPLLYPPKTIDFADILFVESTYGDKIIKQTDRNDIIEIMNETFEKDGNLMVPAFAVGRTQTLLMYLKNIMMTKEIPLVKIAVDSPMAISATELYRKHSDYHKLKDIDLEEDEAFLILKKCLIISKTSDDSKKINDITQDLVIIAGNGMMSGGRIMHHLFHRLSDPKNVVLIPGYQAEGSKGRLLQEGAKTIRIFGQEIDVNAKIFTIHGLSAHADRNELLQWLSGFKRAPMKTFVIHGEKESAGALCEALKEQGWNAQVPSYMDEIELFKNI</sequence>
<name>V6S8X8_9FLAO</name>
<dbReference type="Pfam" id="PF07521">
    <property type="entry name" value="RMMBL"/>
    <property type="match status" value="1"/>
</dbReference>
<dbReference type="SUPFAM" id="SSF56281">
    <property type="entry name" value="Metallo-hydrolase/oxidoreductase"/>
    <property type="match status" value="1"/>
</dbReference>
<feature type="domain" description="Beta-Casp" evidence="3">
    <location>
        <begin position="252"/>
        <end position="377"/>
    </location>
</feature>
<dbReference type="PANTHER" id="PTHR11203">
    <property type="entry name" value="CLEAVAGE AND POLYADENYLATION SPECIFICITY FACTOR FAMILY MEMBER"/>
    <property type="match status" value="1"/>
</dbReference>
<dbReference type="RefSeq" id="WP_023573909.1">
    <property type="nucleotide sequence ID" value="NZ_AVCS01000013.1"/>
</dbReference>
<evidence type="ECO:0000256" key="1">
    <source>
        <dbReference type="ARBA" id="ARBA00022801"/>
    </source>
</evidence>
<dbReference type="InterPro" id="IPR036866">
    <property type="entry name" value="RibonucZ/Hydroxyglut_hydro"/>
</dbReference>
<dbReference type="InterPro" id="IPR022712">
    <property type="entry name" value="Beta_Casp"/>
</dbReference>
<dbReference type="Gene3D" id="3.60.15.10">
    <property type="entry name" value="Ribonuclease Z/Hydroxyacylglutathione hydrolase-like"/>
    <property type="match status" value="1"/>
</dbReference>
<protein>
    <submittedName>
        <fullName evidence="4">Metallo-beta-lactamase</fullName>
    </submittedName>
</protein>
<keyword evidence="1" id="KW-0378">Hydrolase</keyword>
<dbReference type="Proteomes" id="UP000030149">
    <property type="component" value="Unassembled WGS sequence"/>
</dbReference>
<dbReference type="InterPro" id="IPR001279">
    <property type="entry name" value="Metallo-B-lactamas"/>
</dbReference>
<dbReference type="AlphaFoldDB" id="V6S8X8"/>
<dbReference type="PATRIC" id="fig|1107311.3.peg.1888"/>
<dbReference type="Gene3D" id="3.40.50.10890">
    <property type="match status" value="1"/>
</dbReference>
<evidence type="ECO:0000313" key="4">
    <source>
        <dbReference type="EMBL" id="KGO95627.1"/>
    </source>
</evidence>
<dbReference type="SMART" id="SM01027">
    <property type="entry name" value="Beta-Casp"/>
    <property type="match status" value="1"/>
</dbReference>
<dbReference type="OrthoDB" id="9803916at2"/>
<evidence type="ECO:0000259" key="2">
    <source>
        <dbReference type="SMART" id="SM00849"/>
    </source>
</evidence>